<dbReference type="Proteomes" id="UP000001202">
    <property type="component" value="Chromosome"/>
</dbReference>
<proteinExistence type="predicted"/>
<dbReference type="InterPro" id="IPR003872">
    <property type="entry name" value="MOSP_C"/>
</dbReference>
<dbReference type="KEGG" id="tpp:TPASS_0011"/>
<dbReference type="RefSeq" id="WP_010881460.1">
    <property type="nucleotide sequence ID" value="NC_010741.1"/>
</dbReference>
<gene>
    <name evidence="3" type="primary">tprB</name>
    <name evidence="3" type="ordered locus">TPASS_0011</name>
</gene>
<feature type="domain" description="Major outer sheath protein N-terminal" evidence="1">
    <location>
        <begin position="97"/>
        <end position="319"/>
    </location>
</feature>
<evidence type="ECO:0000313" key="4">
    <source>
        <dbReference type="Proteomes" id="UP000001202"/>
    </source>
</evidence>
<dbReference type="Pfam" id="PF02722">
    <property type="entry name" value="MOSP_C"/>
    <property type="match status" value="1"/>
</dbReference>
<reference evidence="3 4" key="1">
    <citation type="journal article" date="2008" name="BMC Microbiol.">
        <title>Complete genome sequence of Treponema pallidum ssp. pallidum strain SS14 determined with oligonucleotide arrays.</title>
        <authorList>
            <person name="Matejkova P."/>
            <person name="Strouhal M."/>
            <person name="Smajs D."/>
            <person name="Norris S.J."/>
            <person name="Palzkill T."/>
            <person name="Petrosino J.F."/>
            <person name="Sodergren E."/>
            <person name="Norton J.E."/>
            <person name="Singh J."/>
            <person name="Richmond T.A."/>
            <person name="Molla M.N."/>
            <person name="Albert T.J."/>
            <person name="Weinstock G.M."/>
        </authorList>
    </citation>
    <scope>NUCLEOTIDE SEQUENCE [LARGE SCALE GENOMIC DNA]</scope>
    <source>
        <strain evidence="3 4">SS14</strain>
    </source>
</reference>
<dbReference type="GeneID" id="93875807"/>
<evidence type="ECO:0000313" key="3">
    <source>
        <dbReference type="EMBL" id="ACD70438.1"/>
    </source>
</evidence>
<organism evidence="3 4">
    <name type="scientific">Treponema pallidum subsp. pallidum (strain SS14)</name>
    <dbReference type="NCBI Taxonomy" id="455434"/>
    <lineage>
        <taxon>Bacteria</taxon>
        <taxon>Pseudomonadati</taxon>
        <taxon>Spirochaetota</taxon>
        <taxon>Spirochaetia</taxon>
        <taxon>Spirochaetales</taxon>
        <taxon>Treponemataceae</taxon>
        <taxon>Treponema</taxon>
    </lineage>
</organism>
<sequence length="660" mass="71106">MGACISVYARFALGCGVFFLHGAVLDGVSRAFSSSAAFSGSAELSWGVVFDAEGASPVTAGKSIRHGFRTKSSWKLAFPLLPKKGATYTSFSGEDPIWVELSLKGLKVDFESALGSGTADPSMTTRSPFLKSGRSDFSLEATLHLYDVSFSVGKDPVFPSNFAQLWTPFITTSYESRSVKYAPGFGGVGGKIAYQARNISNSGITFNCALSFSSNGIWKSAPSVTSKVKGKGTNSRRMPADPHSKYGLGTEFTLVYARKGREQVRLEAASCATLSAGYRTGPDQTHHQNKDTVLWNVGARLTLSPGAGFKIVCAFDAGTPYKKGAARESLAETLAAQRGCNRFDTALMHALGLLVAAAKTRNELAAQMRSQSPPGVWEKFEQAVQSLPPITQGKPGVVGAEVRPGTMWMELSPVRKALVDVLSVLEQGGFDRVAFDALLIVQWRWISLGAYVASAPTNVFGSMLFPRGSSDHFDCAAFVRVESKWYDSLSKLVSGLSGGVEARLYIPFTHGLYLEPGSCTPNSTRGKKPQAFVLPPPGVVHPGAHSALPVVGKLWLNYRITLAAHAWIRPMVSLYGATYGAQGFSYGPGGAAGTVKRNRTFRAGKNLYYQVGVAVSPFERCELLIEWSQGMLARRPYISLEHGSWPDKRSELVCSCKVLW</sequence>
<feature type="domain" description="Major outer sheath protein C-terminal" evidence="2">
    <location>
        <begin position="436"/>
        <end position="660"/>
    </location>
</feature>
<dbReference type="InterPro" id="IPR003857">
    <property type="entry name" value="MOSP_N"/>
</dbReference>
<accession>A0A0H3BI46</accession>
<dbReference type="AlphaFoldDB" id="A0A0H3BI46"/>
<dbReference type="EMBL" id="CP000805">
    <property type="protein sequence ID" value="ACD70438.1"/>
    <property type="molecule type" value="Genomic_DNA"/>
</dbReference>
<dbReference type="PATRIC" id="fig|243276.5.peg.13"/>
<protein>
    <submittedName>
        <fullName evidence="3">Protein TprB</fullName>
    </submittedName>
</protein>
<evidence type="ECO:0000259" key="2">
    <source>
        <dbReference type="Pfam" id="PF02722"/>
    </source>
</evidence>
<dbReference type="Pfam" id="PF02707">
    <property type="entry name" value="MOSP_N"/>
    <property type="match status" value="1"/>
</dbReference>
<name>A0A0H3BI46_TREPS</name>
<evidence type="ECO:0000259" key="1">
    <source>
        <dbReference type="Pfam" id="PF02707"/>
    </source>
</evidence>